<dbReference type="RefSeq" id="WP_226534855.1">
    <property type="nucleotide sequence ID" value="NZ_BMTC01000004.1"/>
</dbReference>
<keyword evidence="2" id="KW-1185">Reference proteome</keyword>
<evidence type="ECO:0008006" key="3">
    <source>
        <dbReference type="Google" id="ProtNLM"/>
    </source>
</evidence>
<evidence type="ECO:0000313" key="2">
    <source>
        <dbReference type="Proteomes" id="UP001052655"/>
    </source>
</evidence>
<proteinExistence type="predicted"/>
<evidence type="ECO:0000313" key="1">
    <source>
        <dbReference type="EMBL" id="GHI29978.1"/>
    </source>
</evidence>
<name>A0ABQ3PY77_9ACTN</name>
<organism evidence="1 2">
    <name type="scientific">Streptomyces daghestanicus</name>
    <dbReference type="NCBI Taxonomy" id="66885"/>
    <lineage>
        <taxon>Bacteria</taxon>
        <taxon>Bacillati</taxon>
        <taxon>Actinomycetota</taxon>
        <taxon>Actinomycetes</taxon>
        <taxon>Kitasatosporales</taxon>
        <taxon>Streptomycetaceae</taxon>
        <taxon>Streptomyces</taxon>
    </lineage>
</organism>
<reference evidence="1" key="1">
    <citation type="submission" date="2024-05" db="EMBL/GenBank/DDBJ databases">
        <title>Whole genome shotgun sequence of Streptomyces daghestanicus NBRC 12762.</title>
        <authorList>
            <person name="Komaki H."/>
            <person name="Tamura T."/>
        </authorList>
    </citation>
    <scope>NUCLEOTIDE SEQUENCE</scope>
    <source>
        <strain evidence="1">NBRC 12762</strain>
    </source>
</reference>
<comment type="caution">
    <text evidence="1">The sequence shown here is derived from an EMBL/GenBank/DDBJ whole genome shotgun (WGS) entry which is preliminary data.</text>
</comment>
<gene>
    <name evidence="1" type="ORF">Sdagh_17080</name>
</gene>
<dbReference type="Proteomes" id="UP001052655">
    <property type="component" value="Unassembled WGS sequence"/>
</dbReference>
<protein>
    <recommendedName>
        <fullName evidence="3">Major facilitator superfamily (MFS) profile domain-containing protein</fullName>
    </recommendedName>
</protein>
<sequence length="89" mass="8655">MATAVPAAAATALVLLLLIPLSTGPVAAVLLVLLMALTGFTVNPVVTSLAVRAAGDAPTLTSGLTTSAYDTGTAAGSASPAWPWTPHSA</sequence>
<accession>A0ABQ3PY77</accession>
<dbReference type="EMBL" id="BNDX01000007">
    <property type="protein sequence ID" value="GHI29978.1"/>
    <property type="molecule type" value="Genomic_DNA"/>
</dbReference>